<keyword evidence="2" id="KW-0812">Transmembrane</keyword>
<dbReference type="Pfam" id="PF04646">
    <property type="entry name" value="DUF604"/>
    <property type="match status" value="1"/>
</dbReference>
<dbReference type="InterPro" id="IPR006740">
    <property type="entry name" value="DUF604"/>
</dbReference>
<sequence>MSQCRVGIGTSHNPLEMPTTGTSSAAADKARDAVGLLFRATFVACLMGSMSLLLFSSFNPSADRAAAHWLRLPNGILSQAGWSSAEYDGEGEPTNISHIVFGIGGCVQSWPNRSRYSTLWWQPDLMRGYVWLDEEPPKASALAAAENGSIPYRISEDTSRFKYSSSKSAVRIARIFLETFRLNLPHVRWFVMGDDDTVFFPDNLVTVLSRYDHREMWYIGGNSESVEQDAIHSYGMAFGGGGFAISYPLAASLVKIFDGCLDRYYRFYGSDQRLWACAAEIGVPLTVESGFHQIDIRGNPYGLLAAHPLTPLVSLHHIDSVDPIFPKTRYDSLRSLTSAYRADPSRTLQQAFCYDRARKWSIAVSWGYTVRIYPSLVAAHLMETPLRTFKTWRTFSKGPFTFNTLAVETQPCEAYAVYFLDRVQEAGRSGSLTSYVRSMDGPAKGCGDAPHDRVAVVERIVVSSVKMDPKYWQKAPRRQCCEMGDGGSIRNGTLRLRIRKCRSSVTMTV</sequence>
<evidence type="ECO:0000256" key="2">
    <source>
        <dbReference type="SAM" id="Phobius"/>
    </source>
</evidence>
<evidence type="ECO:0000313" key="3">
    <source>
        <dbReference type="EMBL" id="KAK4756060.1"/>
    </source>
</evidence>
<feature type="region of interest" description="Disordered" evidence="1">
    <location>
        <begin position="1"/>
        <end position="23"/>
    </location>
</feature>
<dbReference type="AlphaFoldDB" id="A0AAN7JVP2"/>
<gene>
    <name evidence="3" type="ORF">SAY87_009817</name>
</gene>
<feature type="transmembrane region" description="Helical" evidence="2">
    <location>
        <begin position="36"/>
        <end position="55"/>
    </location>
</feature>
<dbReference type="Gene3D" id="3.90.550.50">
    <property type="match status" value="1"/>
</dbReference>
<protein>
    <submittedName>
        <fullName evidence="3">Uncharacterized protein</fullName>
    </submittedName>
</protein>
<keyword evidence="4" id="KW-1185">Reference proteome</keyword>
<keyword evidence="2" id="KW-1133">Transmembrane helix</keyword>
<proteinExistence type="predicted"/>
<evidence type="ECO:0000256" key="1">
    <source>
        <dbReference type="SAM" id="MobiDB-lite"/>
    </source>
</evidence>
<dbReference type="Proteomes" id="UP001345219">
    <property type="component" value="Chromosome 8"/>
</dbReference>
<comment type="caution">
    <text evidence="3">The sequence shown here is derived from an EMBL/GenBank/DDBJ whole genome shotgun (WGS) entry which is preliminary data.</text>
</comment>
<evidence type="ECO:0000313" key="4">
    <source>
        <dbReference type="Proteomes" id="UP001345219"/>
    </source>
</evidence>
<dbReference type="PANTHER" id="PTHR10811">
    <property type="entry name" value="FRINGE-RELATED"/>
    <property type="match status" value="1"/>
</dbReference>
<name>A0AAN7JVP2_9MYRT</name>
<accession>A0AAN7JVP2</accession>
<organism evidence="3 4">
    <name type="scientific">Trapa incisa</name>
    <dbReference type="NCBI Taxonomy" id="236973"/>
    <lineage>
        <taxon>Eukaryota</taxon>
        <taxon>Viridiplantae</taxon>
        <taxon>Streptophyta</taxon>
        <taxon>Embryophyta</taxon>
        <taxon>Tracheophyta</taxon>
        <taxon>Spermatophyta</taxon>
        <taxon>Magnoliopsida</taxon>
        <taxon>eudicotyledons</taxon>
        <taxon>Gunneridae</taxon>
        <taxon>Pentapetalae</taxon>
        <taxon>rosids</taxon>
        <taxon>malvids</taxon>
        <taxon>Myrtales</taxon>
        <taxon>Lythraceae</taxon>
        <taxon>Trapa</taxon>
    </lineage>
</organism>
<keyword evidence="2" id="KW-0472">Membrane</keyword>
<reference evidence="3 4" key="1">
    <citation type="journal article" date="2023" name="Hortic Res">
        <title>Pangenome of water caltrop reveals structural variations and asymmetric subgenome divergence after allopolyploidization.</title>
        <authorList>
            <person name="Zhang X."/>
            <person name="Chen Y."/>
            <person name="Wang L."/>
            <person name="Yuan Y."/>
            <person name="Fang M."/>
            <person name="Shi L."/>
            <person name="Lu R."/>
            <person name="Comes H.P."/>
            <person name="Ma Y."/>
            <person name="Chen Y."/>
            <person name="Huang G."/>
            <person name="Zhou Y."/>
            <person name="Zheng Z."/>
            <person name="Qiu Y."/>
        </authorList>
    </citation>
    <scope>NUCLEOTIDE SEQUENCE [LARGE SCALE GENOMIC DNA]</scope>
    <source>
        <tissue evidence="3">Roots</tissue>
    </source>
</reference>
<dbReference type="FunFam" id="3.90.550.50:FF:000006">
    <property type="entry name" value="Fringe-related protein-like"/>
    <property type="match status" value="1"/>
</dbReference>
<dbReference type="EMBL" id="JAXIOK010000014">
    <property type="protein sequence ID" value="KAK4756060.1"/>
    <property type="molecule type" value="Genomic_DNA"/>
</dbReference>